<dbReference type="HOGENOM" id="CLU_202092_0_0_1"/>
<evidence type="ECO:0000313" key="2">
    <source>
        <dbReference type="EMBL" id="KEH36952.1"/>
    </source>
</evidence>
<feature type="region of interest" description="Disordered" evidence="1">
    <location>
        <begin position="37"/>
        <end position="59"/>
    </location>
</feature>
<evidence type="ECO:0000256" key="1">
    <source>
        <dbReference type="SAM" id="MobiDB-lite"/>
    </source>
</evidence>
<gene>
    <name evidence="2" type="ordered locus">MTR_2g425990</name>
</gene>
<sequence>MTNSITRNYLSIMFQLHITGPSFHPLQSQFKSSGQEVVPVRKNASHQSQLSSLFHNRVE</sequence>
<dbReference type="AlphaFoldDB" id="A0A072V571"/>
<reference evidence="2 4" key="2">
    <citation type="journal article" date="2014" name="BMC Genomics">
        <title>An improved genome release (version Mt4.0) for the model legume Medicago truncatula.</title>
        <authorList>
            <person name="Tang H."/>
            <person name="Krishnakumar V."/>
            <person name="Bidwell S."/>
            <person name="Rosen B."/>
            <person name="Chan A."/>
            <person name="Zhou S."/>
            <person name="Gentzbittel L."/>
            <person name="Childs K.L."/>
            <person name="Yandell M."/>
            <person name="Gundlach H."/>
            <person name="Mayer K.F."/>
            <person name="Schwartz D.C."/>
            <person name="Town C.D."/>
        </authorList>
    </citation>
    <scope>GENOME REANNOTATION</scope>
    <source>
        <strain evidence="2">A17</strain>
        <strain evidence="3 4">cv. Jemalong A17</strain>
    </source>
</reference>
<keyword evidence="4" id="KW-1185">Reference proteome</keyword>
<name>A0A072V571_MEDTR</name>
<reference evidence="3" key="3">
    <citation type="submission" date="2015-04" db="UniProtKB">
        <authorList>
            <consortium name="EnsemblPlants"/>
        </authorList>
    </citation>
    <scope>IDENTIFICATION</scope>
    <source>
        <strain evidence="3">cv. Jemalong A17</strain>
    </source>
</reference>
<evidence type="ECO:0000313" key="4">
    <source>
        <dbReference type="Proteomes" id="UP000002051"/>
    </source>
</evidence>
<organism evidence="2 4">
    <name type="scientific">Medicago truncatula</name>
    <name type="common">Barrel medic</name>
    <name type="synonym">Medicago tribuloides</name>
    <dbReference type="NCBI Taxonomy" id="3880"/>
    <lineage>
        <taxon>Eukaryota</taxon>
        <taxon>Viridiplantae</taxon>
        <taxon>Streptophyta</taxon>
        <taxon>Embryophyta</taxon>
        <taxon>Tracheophyta</taxon>
        <taxon>Spermatophyta</taxon>
        <taxon>Magnoliopsida</taxon>
        <taxon>eudicotyledons</taxon>
        <taxon>Gunneridae</taxon>
        <taxon>Pentapetalae</taxon>
        <taxon>rosids</taxon>
        <taxon>fabids</taxon>
        <taxon>Fabales</taxon>
        <taxon>Fabaceae</taxon>
        <taxon>Papilionoideae</taxon>
        <taxon>50 kb inversion clade</taxon>
        <taxon>NPAAA clade</taxon>
        <taxon>Hologalegina</taxon>
        <taxon>IRL clade</taxon>
        <taxon>Trifolieae</taxon>
        <taxon>Medicago</taxon>
    </lineage>
</organism>
<proteinExistence type="predicted"/>
<dbReference type="EMBL" id="CM001218">
    <property type="protein sequence ID" value="KEH36952.1"/>
    <property type="molecule type" value="Genomic_DNA"/>
</dbReference>
<dbReference type="EnsemblPlants" id="KEH36952">
    <property type="protein sequence ID" value="KEH36952"/>
    <property type="gene ID" value="MTR_2g425990"/>
</dbReference>
<feature type="compositionally biased region" description="Polar residues" evidence="1">
    <location>
        <begin position="45"/>
        <end position="59"/>
    </location>
</feature>
<evidence type="ECO:0000313" key="3">
    <source>
        <dbReference type="EnsemblPlants" id="KEH36952"/>
    </source>
</evidence>
<reference evidence="2 4" key="1">
    <citation type="journal article" date="2011" name="Nature">
        <title>The Medicago genome provides insight into the evolution of rhizobial symbioses.</title>
        <authorList>
            <person name="Young N.D."/>
            <person name="Debelle F."/>
            <person name="Oldroyd G.E."/>
            <person name="Geurts R."/>
            <person name="Cannon S.B."/>
            <person name="Udvardi M.K."/>
            <person name="Benedito V.A."/>
            <person name="Mayer K.F."/>
            <person name="Gouzy J."/>
            <person name="Schoof H."/>
            <person name="Van de Peer Y."/>
            <person name="Proost S."/>
            <person name="Cook D.R."/>
            <person name="Meyers B.C."/>
            <person name="Spannagl M."/>
            <person name="Cheung F."/>
            <person name="De Mita S."/>
            <person name="Krishnakumar V."/>
            <person name="Gundlach H."/>
            <person name="Zhou S."/>
            <person name="Mudge J."/>
            <person name="Bharti A.K."/>
            <person name="Murray J.D."/>
            <person name="Naoumkina M.A."/>
            <person name="Rosen B."/>
            <person name="Silverstein K.A."/>
            <person name="Tang H."/>
            <person name="Rombauts S."/>
            <person name="Zhao P.X."/>
            <person name="Zhou P."/>
            <person name="Barbe V."/>
            <person name="Bardou P."/>
            <person name="Bechner M."/>
            <person name="Bellec A."/>
            <person name="Berger A."/>
            <person name="Berges H."/>
            <person name="Bidwell S."/>
            <person name="Bisseling T."/>
            <person name="Choisne N."/>
            <person name="Couloux A."/>
            <person name="Denny R."/>
            <person name="Deshpande S."/>
            <person name="Dai X."/>
            <person name="Doyle J.J."/>
            <person name="Dudez A.M."/>
            <person name="Farmer A.D."/>
            <person name="Fouteau S."/>
            <person name="Franken C."/>
            <person name="Gibelin C."/>
            <person name="Gish J."/>
            <person name="Goldstein S."/>
            <person name="Gonzalez A.J."/>
            <person name="Green P.J."/>
            <person name="Hallab A."/>
            <person name="Hartog M."/>
            <person name="Hua A."/>
            <person name="Humphray S.J."/>
            <person name="Jeong D.H."/>
            <person name="Jing Y."/>
            <person name="Jocker A."/>
            <person name="Kenton S.M."/>
            <person name="Kim D.J."/>
            <person name="Klee K."/>
            <person name="Lai H."/>
            <person name="Lang C."/>
            <person name="Lin S."/>
            <person name="Macmil S.L."/>
            <person name="Magdelenat G."/>
            <person name="Matthews L."/>
            <person name="McCorrison J."/>
            <person name="Monaghan E.L."/>
            <person name="Mun J.H."/>
            <person name="Najar F.Z."/>
            <person name="Nicholson C."/>
            <person name="Noirot C."/>
            <person name="O'Bleness M."/>
            <person name="Paule C.R."/>
            <person name="Poulain J."/>
            <person name="Prion F."/>
            <person name="Qin B."/>
            <person name="Qu C."/>
            <person name="Retzel E.F."/>
            <person name="Riddle C."/>
            <person name="Sallet E."/>
            <person name="Samain S."/>
            <person name="Samson N."/>
            <person name="Sanders I."/>
            <person name="Saurat O."/>
            <person name="Scarpelli C."/>
            <person name="Schiex T."/>
            <person name="Segurens B."/>
            <person name="Severin A.J."/>
            <person name="Sherrier D.J."/>
            <person name="Shi R."/>
            <person name="Sims S."/>
            <person name="Singer S.R."/>
            <person name="Sinharoy S."/>
            <person name="Sterck L."/>
            <person name="Viollet A."/>
            <person name="Wang B.B."/>
            <person name="Wang K."/>
            <person name="Wang M."/>
            <person name="Wang X."/>
            <person name="Warfsmann J."/>
            <person name="Weissenbach J."/>
            <person name="White D.D."/>
            <person name="White J.D."/>
            <person name="Wiley G.B."/>
            <person name="Wincker P."/>
            <person name="Xing Y."/>
            <person name="Yang L."/>
            <person name="Yao Z."/>
            <person name="Ying F."/>
            <person name="Zhai J."/>
            <person name="Zhou L."/>
            <person name="Zuber A."/>
            <person name="Denarie J."/>
            <person name="Dixon R.A."/>
            <person name="May G.D."/>
            <person name="Schwartz D.C."/>
            <person name="Rogers J."/>
            <person name="Quetier F."/>
            <person name="Town C.D."/>
            <person name="Roe B.A."/>
        </authorList>
    </citation>
    <scope>NUCLEOTIDE SEQUENCE [LARGE SCALE GENOMIC DNA]</scope>
    <source>
        <strain evidence="2">A17</strain>
        <strain evidence="3 4">cv. Jemalong A17</strain>
    </source>
</reference>
<protein>
    <submittedName>
        <fullName evidence="2 3">Uncharacterized protein</fullName>
    </submittedName>
</protein>
<dbReference type="Proteomes" id="UP000002051">
    <property type="component" value="Chromosome 2"/>
</dbReference>
<accession>A0A072V571</accession>